<dbReference type="EC" id="2.6.1.1" evidence="4"/>
<dbReference type="GO" id="GO:0005829">
    <property type="term" value="C:cytosol"/>
    <property type="evidence" value="ECO:0007669"/>
    <property type="project" value="TreeGrafter"/>
</dbReference>
<feature type="domain" description="Aminotransferase class I/classII large" evidence="8">
    <location>
        <begin position="107"/>
        <end position="435"/>
    </location>
</feature>
<evidence type="ECO:0000313" key="10">
    <source>
        <dbReference type="Proteomes" id="UP000694546"/>
    </source>
</evidence>
<dbReference type="AlphaFoldDB" id="A0A8C5CUN6"/>
<dbReference type="InterPro" id="IPR015422">
    <property type="entry name" value="PyrdxlP-dep_Trfase_small"/>
</dbReference>
<keyword evidence="6" id="KW-0808">Transferase</keyword>
<reference evidence="9" key="1">
    <citation type="submission" date="2025-08" db="UniProtKB">
        <authorList>
            <consortium name="Ensembl"/>
        </authorList>
    </citation>
    <scope>IDENTIFICATION</scope>
</reference>
<dbReference type="GO" id="GO:0004069">
    <property type="term" value="F:L-aspartate:2-oxoglutarate aminotransferase activity"/>
    <property type="evidence" value="ECO:0007669"/>
    <property type="project" value="UniProtKB-EC"/>
</dbReference>
<gene>
    <name evidence="9" type="primary">GOT1L1</name>
</gene>
<protein>
    <recommendedName>
        <fullName evidence="4">aspartate transaminase</fullName>
        <ecNumber evidence="4">2.6.1.1</ecNumber>
    </recommendedName>
</protein>
<dbReference type="SUPFAM" id="SSF53383">
    <property type="entry name" value="PLP-dependent transferases"/>
    <property type="match status" value="1"/>
</dbReference>
<keyword evidence="5" id="KW-0032">Aminotransferase</keyword>
<dbReference type="Ensembl" id="ENSGMOT00000043533.1">
    <property type="protein sequence ID" value="ENSGMOP00000065046.1"/>
    <property type="gene ID" value="ENSGMOG00000006061.2"/>
</dbReference>
<dbReference type="PANTHER" id="PTHR11879">
    <property type="entry name" value="ASPARTATE AMINOTRANSFERASE"/>
    <property type="match status" value="1"/>
</dbReference>
<dbReference type="Gene3D" id="3.90.1150.10">
    <property type="entry name" value="Aspartate Aminotransferase, domain 1"/>
    <property type="match status" value="1"/>
</dbReference>
<comment type="subunit">
    <text evidence="3">Homodimer.</text>
</comment>
<dbReference type="Gene3D" id="3.40.640.10">
    <property type="entry name" value="Type I PLP-dependent aspartate aminotransferase-like (Major domain)"/>
    <property type="match status" value="1"/>
</dbReference>
<proteinExistence type="inferred from homology"/>
<accession>A0A8C5CUN6</accession>
<comment type="cofactor">
    <cofactor evidence="1">
        <name>pyridoxal 5'-phosphate</name>
        <dbReference type="ChEBI" id="CHEBI:597326"/>
    </cofactor>
</comment>
<reference evidence="9" key="2">
    <citation type="submission" date="2025-09" db="UniProtKB">
        <authorList>
            <consortium name="Ensembl"/>
        </authorList>
    </citation>
    <scope>IDENTIFICATION</scope>
</reference>
<dbReference type="InterPro" id="IPR000796">
    <property type="entry name" value="Asp_trans"/>
</dbReference>
<evidence type="ECO:0000313" key="9">
    <source>
        <dbReference type="Ensembl" id="ENSGMOP00000065046.1"/>
    </source>
</evidence>
<evidence type="ECO:0000256" key="3">
    <source>
        <dbReference type="ARBA" id="ARBA00011738"/>
    </source>
</evidence>
<comment type="similarity">
    <text evidence="2">Belongs to the class-I pyridoxal-phosphate-dependent aminotransferase family.</text>
</comment>
<dbReference type="PANTHER" id="PTHR11879:SF36">
    <property type="entry name" value="ASPARTATE AMINOTRANSFERASE, CYTOPLASMIC 2"/>
    <property type="match status" value="1"/>
</dbReference>
<evidence type="ECO:0000256" key="4">
    <source>
        <dbReference type="ARBA" id="ARBA00012753"/>
    </source>
</evidence>
<dbReference type="Proteomes" id="UP000694546">
    <property type="component" value="Chromosome 6"/>
</dbReference>
<dbReference type="InterPro" id="IPR004839">
    <property type="entry name" value="Aminotransferase_I/II_large"/>
</dbReference>
<name>A0A8C5CUN6_GADMO</name>
<dbReference type="InterPro" id="IPR015424">
    <property type="entry name" value="PyrdxlP-dep_Trfase"/>
</dbReference>
<dbReference type="GO" id="GO:0030170">
    <property type="term" value="F:pyridoxal phosphate binding"/>
    <property type="evidence" value="ECO:0007669"/>
    <property type="project" value="InterPro"/>
</dbReference>
<organism evidence="9 10">
    <name type="scientific">Gadus morhua</name>
    <name type="common">Atlantic cod</name>
    <dbReference type="NCBI Taxonomy" id="8049"/>
    <lineage>
        <taxon>Eukaryota</taxon>
        <taxon>Metazoa</taxon>
        <taxon>Chordata</taxon>
        <taxon>Craniata</taxon>
        <taxon>Vertebrata</taxon>
        <taxon>Euteleostomi</taxon>
        <taxon>Actinopterygii</taxon>
        <taxon>Neopterygii</taxon>
        <taxon>Teleostei</taxon>
        <taxon>Neoteleostei</taxon>
        <taxon>Acanthomorphata</taxon>
        <taxon>Zeiogadaria</taxon>
        <taxon>Gadariae</taxon>
        <taxon>Gadiformes</taxon>
        <taxon>Gadoidei</taxon>
        <taxon>Gadidae</taxon>
        <taxon>Gadus</taxon>
    </lineage>
</organism>
<dbReference type="Pfam" id="PF00155">
    <property type="entry name" value="Aminotran_1_2"/>
    <property type="match status" value="1"/>
</dbReference>
<dbReference type="InterPro" id="IPR015421">
    <property type="entry name" value="PyrdxlP-dep_Trfase_major"/>
</dbReference>
<evidence type="ECO:0000256" key="6">
    <source>
        <dbReference type="ARBA" id="ARBA00022679"/>
    </source>
</evidence>
<keyword evidence="10" id="KW-1185">Reference proteome</keyword>
<sequence>MQSRRASRAGASKHADKITKPSVFVDTHAAASNQEAKSLFAFKTDDDVRKVYLAGRGECRRRTPHLLTPFKLVSTFSSIMNNVVGIHIASVVTHVKVSLNVELSHPSSFGLAEFNHRATEAVLGKKSSAIVENRVLGVQTVGFTGAVRLGAELLRHWYNGDAAWQGPVYLSSHYSLAGVFQAAGMPDVRQYRYWDAGRRGVCVDGLLEDLETAPERSVVVLSASAHPTGAELSREHWALIARLMMRRQLFPFMLLPVAGLCHGELERDAWPVQYCQSLGMELLCAQSFSHCFGLYGEHVGHLLCVLRQSSVLLAVRSQTERLINALWAQPPVGGARIVATVLSNPAHRAEWQEGVWHMAARCMLVRERLREKLRLLGTPGCWDHLTQQTGPYCCTGLNVEQVEYLSKRKHVYVLPNGCLNVSAVNSCNLDYVTEALHEALSAEPLS</sequence>
<evidence type="ECO:0000256" key="2">
    <source>
        <dbReference type="ARBA" id="ARBA00007441"/>
    </source>
</evidence>
<evidence type="ECO:0000256" key="7">
    <source>
        <dbReference type="ARBA" id="ARBA00022898"/>
    </source>
</evidence>
<evidence type="ECO:0000256" key="1">
    <source>
        <dbReference type="ARBA" id="ARBA00001933"/>
    </source>
</evidence>
<evidence type="ECO:0000256" key="5">
    <source>
        <dbReference type="ARBA" id="ARBA00022576"/>
    </source>
</evidence>
<dbReference type="GO" id="GO:0006532">
    <property type="term" value="P:aspartate biosynthetic process"/>
    <property type="evidence" value="ECO:0007669"/>
    <property type="project" value="TreeGrafter"/>
</dbReference>
<dbReference type="PRINTS" id="PR00799">
    <property type="entry name" value="TRANSAMINASE"/>
</dbReference>
<evidence type="ECO:0000259" key="8">
    <source>
        <dbReference type="Pfam" id="PF00155"/>
    </source>
</evidence>
<keyword evidence="7" id="KW-0663">Pyridoxal phosphate</keyword>
<dbReference type="GeneTree" id="ENSGT00950000183082"/>